<dbReference type="OrthoDB" id="5953925at2"/>
<name>A0A9W6PIC7_9ACTN</name>
<evidence type="ECO:0000259" key="1">
    <source>
        <dbReference type="Pfam" id="PF03819"/>
    </source>
</evidence>
<sequence length="111" mass="12104">MELSEITERAMRVHALYDRLNAAQRGRTWERQDFVLGFAGDVGDLAKLTQAADGIRPAPGGRDLGHELADCLWSVVVIARLYGVDLESAFTATMADLEQSITGALDAEAQR</sequence>
<organism evidence="2 3">
    <name type="scientific">Kitasatospora phosalacinea</name>
    <dbReference type="NCBI Taxonomy" id="2065"/>
    <lineage>
        <taxon>Bacteria</taxon>
        <taxon>Bacillati</taxon>
        <taxon>Actinomycetota</taxon>
        <taxon>Actinomycetes</taxon>
        <taxon>Kitasatosporales</taxon>
        <taxon>Streptomycetaceae</taxon>
        <taxon>Kitasatospora</taxon>
    </lineage>
</organism>
<feature type="domain" description="NTP pyrophosphohydrolase MazG-like" evidence="1">
    <location>
        <begin position="63"/>
        <end position="95"/>
    </location>
</feature>
<accession>A0A9W6PIC7</accession>
<dbReference type="Proteomes" id="UP001165143">
    <property type="component" value="Unassembled WGS sequence"/>
</dbReference>
<evidence type="ECO:0000313" key="2">
    <source>
        <dbReference type="EMBL" id="GLW55448.1"/>
    </source>
</evidence>
<dbReference type="Gene3D" id="1.10.287.1080">
    <property type="entry name" value="MazG-like"/>
    <property type="match status" value="1"/>
</dbReference>
<dbReference type="EMBL" id="BSRX01000019">
    <property type="protein sequence ID" value="GLW55448.1"/>
    <property type="molecule type" value="Genomic_DNA"/>
</dbReference>
<proteinExistence type="predicted"/>
<dbReference type="AlphaFoldDB" id="A0A9W6PIC7"/>
<reference evidence="2" key="1">
    <citation type="submission" date="2023-02" db="EMBL/GenBank/DDBJ databases">
        <title>Kitasatospora phosalacinea NBRC 14362.</title>
        <authorList>
            <person name="Ichikawa N."/>
            <person name="Sato H."/>
            <person name="Tonouchi N."/>
        </authorList>
    </citation>
    <scope>NUCLEOTIDE SEQUENCE</scope>
    <source>
        <strain evidence="2">NBRC 14362</strain>
    </source>
</reference>
<gene>
    <name evidence="2" type="ORF">Kpho01_34590</name>
</gene>
<dbReference type="SUPFAM" id="SSF101386">
    <property type="entry name" value="all-alpha NTP pyrophosphatases"/>
    <property type="match status" value="1"/>
</dbReference>
<protein>
    <recommendedName>
        <fullName evidence="1">NTP pyrophosphohydrolase MazG-like domain-containing protein</fullName>
    </recommendedName>
</protein>
<evidence type="ECO:0000313" key="3">
    <source>
        <dbReference type="Proteomes" id="UP001165143"/>
    </source>
</evidence>
<comment type="caution">
    <text evidence="2">The sequence shown here is derived from an EMBL/GenBank/DDBJ whole genome shotgun (WGS) entry which is preliminary data.</text>
</comment>
<dbReference type="Pfam" id="PF03819">
    <property type="entry name" value="MazG"/>
    <property type="match status" value="1"/>
</dbReference>
<dbReference type="InterPro" id="IPR004518">
    <property type="entry name" value="MazG-like_dom"/>
</dbReference>
<dbReference type="RefSeq" id="WP_033252872.1">
    <property type="nucleotide sequence ID" value="NZ_BSRX01000019.1"/>
</dbReference>